<dbReference type="InterPro" id="IPR008972">
    <property type="entry name" value="Cupredoxin"/>
</dbReference>
<reference evidence="1 2" key="1">
    <citation type="journal article" date="2016" name="Nat. Commun.">
        <title>Thousands of microbial genomes shed light on interconnected biogeochemical processes in an aquifer system.</title>
        <authorList>
            <person name="Anantharaman K."/>
            <person name="Brown C.T."/>
            <person name="Hug L.A."/>
            <person name="Sharon I."/>
            <person name="Castelle C.J."/>
            <person name="Probst A.J."/>
            <person name="Thomas B.C."/>
            <person name="Singh A."/>
            <person name="Wilkins M.J."/>
            <person name="Karaoz U."/>
            <person name="Brodie E.L."/>
            <person name="Williams K.H."/>
            <person name="Hubbard S.S."/>
            <person name="Banfield J.F."/>
        </authorList>
    </citation>
    <scope>NUCLEOTIDE SEQUENCE [LARGE SCALE GENOMIC DNA]</scope>
</reference>
<sequence length="268" mass="29115">MSRIYLVIVLLILLAAAIGVLVFMQSNKSLPFSVTNQSQPSTSPYPNIESLLKPQEASPSAQQVEEYVTAVEKFAEEGDLVTLANDCLAEPKILKAKNPQEITIKNNGNSIATISALLKKLTSLPDKTIVVSLDPGIYSLSCQTGINTANKTAALILVPIGEPLQTNRESQIQQRAQAASEVILGAKCISTPSVLKTKAGEALKFKNNTKEEIRLFFPMTNIESSKGYFVLQAGRSTVVSLDFKPGVFSYTCHTPKDSNTYSKDILFE</sequence>
<comment type="caution">
    <text evidence="1">The sequence shown here is derived from an EMBL/GenBank/DDBJ whole genome shotgun (WGS) entry which is preliminary data.</text>
</comment>
<protein>
    <submittedName>
        <fullName evidence="1">Uncharacterized protein</fullName>
    </submittedName>
</protein>
<dbReference type="EMBL" id="MFDD01000008">
    <property type="protein sequence ID" value="OGE40546.1"/>
    <property type="molecule type" value="Genomic_DNA"/>
</dbReference>
<organism evidence="1 2">
    <name type="scientific">Candidatus Daviesbacteria bacterium RIFCSPHIGHO2_02_FULL_43_12</name>
    <dbReference type="NCBI Taxonomy" id="1797776"/>
    <lineage>
        <taxon>Bacteria</taxon>
        <taxon>Candidatus Daviesiibacteriota</taxon>
    </lineage>
</organism>
<proteinExistence type="predicted"/>
<evidence type="ECO:0000313" key="1">
    <source>
        <dbReference type="EMBL" id="OGE40546.1"/>
    </source>
</evidence>
<evidence type="ECO:0000313" key="2">
    <source>
        <dbReference type="Proteomes" id="UP000177328"/>
    </source>
</evidence>
<gene>
    <name evidence="1" type="ORF">A3D25_00290</name>
</gene>
<dbReference type="AlphaFoldDB" id="A0A1F5KHZ3"/>
<dbReference type="Proteomes" id="UP000177328">
    <property type="component" value="Unassembled WGS sequence"/>
</dbReference>
<dbReference type="SUPFAM" id="SSF49503">
    <property type="entry name" value="Cupredoxins"/>
    <property type="match status" value="1"/>
</dbReference>
<accession>A0A1F5KHZ3</accession>
<name>A0A1F5KHZ3_9BACT</name>